<proteinExistence type="inferred from homology"/>
<reference evidence="16 17" key="1">
    <citation type="submission" date="2017-05" db="EMBL/GenBank/DDBJ databases">
        <title>Genome of assembly of the Bengalese finch, Lonchura striata domestica.</title>
        <authorList>
            <person name="Colquitt B.M."/>
            <person name="Brainard M.S."/>
        </authorList>
    </citation>
    <scope>NUCLEOTIDE SEQUENCE [LARGE SCALE GENOMIC DNA]</scope>
    <source>
        <strain evidence="16">White83orange57</strain>
    </source>
</reference>
<evidence type="ECO:0000313" key="16">
    <source>
        <dbReference type="EMBL" id="OWK51826.1"/>
    </source>
</evidence>
<dbReference type="SUPFAM" id="SSF81338">
    <property type="entry name" value="Aquaporin-like"/>
    <property type="match status" value="2"/>
</dbReference>
<comment type="catalytic activity">
    <reaction evidence="11">
        <text>H2O(in) = H2O(out)</text>
        <dbReference type="Rhea" id="RHEA:29667"/>
        <dbReference type="ChEBI" id="CHEBI:15377"/>
    </reaction>
</comment>
<feature type="region of interest" description="Disordered" evidence="14">
    <location>
        <begin position="499"/>
        <end position="526"/>
    </location>
</feature>
<comment type="similarity">
    <text evidence="3">Belongs to the MIP/aquaporin (TC 1.A.8) family.</text>
</comment>
<comment type="subcellular location">
    <subcellularLocation>
        <location evidence="1">Cell junction</location>
    </subcellularLocation>
    <subcellularLocation>
        <location evidence="2">Cell membrane</location>
        <topology evidence="2">Multi-pass membrane protein</topology>
    </subcellularLocation>
</comment>
<keyword evidence="8" id="KW-0965">Cell junction</keyword>
<feature type="transmembrane region" description="Helical" evidence="15">
    <location>
        <begin position="412"/>
        <end position="432"/>
    </location>
</feature>
<dbReference type="InterPro" id="IPR000425">
    <property type="entry name" value="MIP"/>
</dbReference>
<feature type="compositionally biased region" description="Low complexity" evidence="14">
    <location>
        <begin position="499"/>
        <end position="508"/>
    </location>
</feature>
<feature type="transmembrane region" description="Helical" evidence="15">
    <location>
        <begin position="148"/>
        <end position="167"/>
    </location>
</feature>
<evidence type="ECO:0000256" key="7">
    <source>
        <dbReference type="ARBA" id="ARBA00022692"/>
    </source>
</evidence>
<keyword evidence="4" id="KW-0813">Transport</keyword>
<evidence type="ECO:0000256" key="13">
    <source>
        <dbReference type="ARBA" id="ARBA00049624"/>
    </source>
</evidence>
<evidence type="ECO:0000256" key="8">
    <source>
        <dbReference type="ARBA" id="ARBA00022949"/>
    </source>
</evidence>
<protein>
    <recommendedName>
        <fullName evidence="12">Lens fiber major intrinsic protein</fullName>
    </recommendedName>
</protein>
<keyword evidence="6" id="KW-0273">Eye lens protein</keyword>
<name>A0A218UDT0_9PASE</name>
<evidence type="ECO:0000256" key="10">
    <source>
        <dbReference type="ARBA" id="ARBA00023136"/>
    </source>
</evidence>
<feature type="transmembrane region" description="Helical" evidence="15">
    <location>
        <begin position="213"/>
        <end position="232"/>
    </location>
</feature>
<feature type="transmembrane region" description="Helical" evidence="15">
    <location>
        <begin position="309"/>
        <end position="330"/>
    </location>
</feature>
<comment type="caution">
    <text evidence="16">The sequence shown here is derived from an EMBL/GenBank/DDBJ whole genome shotgun (WGS) entry which is preliminary data.</text>
</comment>
<keyword evidence="5" id="KW-1003">Cell membrane</keyword>
<dbReference type="GO" id="GO:0015250">
    <property type="term" value="F:water channel activity"/>
    <property type="evidence" value="ECO:0007669"/>
    <property type="project" value="TreeGrafter"/>
</dbReference>
<feature type="transmembrane region" description="Helical" evidence="15">
    <location>
        <begin position="123"/>
        <end position="141"/>
    </location>
</feature>
<evidence type="ECO:0000256" key="2">
    <source>
        <dbReference type="ARBA" id="ARBA00004651"/>
    </source>
</evidence>
<feature type="transmembrane region" description="Helical" evidence="15">
    <location>
        <begin position="342"/>
        <end position="362"/>
    </location>
</feature>
<keyword evidence="9 15" id="KW-1133">Transmembrane helix</keyword>
<dbReference type="GO" id="GO:0005212">
    <property type="term" value="F:structural constituent of eye lens"/>
    <property type="evidence" value="ECO:0007669"/>
    <property type="project" value="UniProtKB-KW"/>
</dbReference>
<feature type="transmembrane region" description="Helical" evidence="15">
    <location>
        <begin position="81"/>
        <end position="103"/>
    </location>
</feature>
<evidence type="ECO:0000256" key="1">
    <source>
        <dbReference type="ARBA" id="ARBA00004282"/>
    </source>
</evidence>
<evidence type="ECO:0000256" key="11">
    <source>
        <dbReference type="ARBA" id="ARBA00034651"/>
    </source>
</evidence>
<feature type="transmembrane region" description="Helical" evidence="15">
    <location>
        <begin position="382"/>
        <end position="400"/>
    </location>
</feature>
<dbReference type="STRING" id="299123.ENSLSDP00000021098"/>
<dbReference type="PRINTS" id="PR00783">
    <property type="entry name" value="MINTRINSICP"/>
</dbReference>
<dbReference type="CDD" id="cd00333">
    <property type="entry name" value="MIP"/>
    <property type="match status" value="1"/>
</dbReference>
<dbReference type="InterPro" id="IPR023271">
    <property type="entry name" value="Aquaporin-like"/>
</dbReference>
<evidence type="ECO:0000256" key="12">
    <source>
        <dbReference type="ARBA" id="ARBA00039782"/>
    </source>
</evidence>
<sequence length="526" mass="52953">MAIGEELRSGRFWRGVLAELTATLIFVGVVLGASAAPGPLAPALAGGLVAGGLVCTLGGPQANPALTLALLCTRKLSALRGAAGVLAQCTGATLASAAARVALPDDSGLVTRVSAVGTAGTALAWETFATFQLALAAFAAAEHAAPQAGLALGSAVTAGALAAGPFSGGSMNPARSLGPAVVTGVWDDHWVSWGHPWAPPESPSKGGSPGCHVYWLGPVLGAVLAGLSYEFILAPGASREKLGACLACRDVALAMRELRSSAFWRAVLAEFLGSLLYALLGLGASLRWAPGPPSVVGAALAFGLAQTTLVQALGHVSGGHVNPAITLAFLMASQLSLPRALGYLLAQVLGMLAGAGVLYGVTPGPVRGTLGLSALHPGVGPGQGTVVELLLTAQFVLCVFASYDDRHDGRPAVAAVPVGFSLALGHLFGIHYTGASMNPARSFAPAVITRNFANHWVYWAGPLLGAALGAVLYEFALCPRPRSLAERLAALKGEPPAPTAVTAAAAATEPPPEPPAEPLELKTQGL</sequence>
<keyword evidence="7 15" id="KW-0812">Transmembrane</keyword>
<dbReference type="Gene3D" id="1.20.1080.10">
    <property type="entry name" value="Glycerol uptake facilitator protein"/>
    <property type="match status" value="2"/>
</dbReference>
<gene>
    <name evidence="16" type="primary">MIP</name>
    <name evidence="16" type="ORF">RLOC_00002767</name>
</gene>
<dbReference type="PROSITE" id="PS00221">
    <property type="entry name" value="MIP"/>
    <property type="match status" value="2"/>
</dbReference>
<feature type="transmembrane region" description="Helical" evidence="15">
    <location>
        <begin position="456"/>
        <end position="477"/>
    </location>
</feature>
<dbReference type="GO" id="GO:0070161">
    <property type="term" value="C:anchoring junction"/>
    <property type="evidence" value="ECO:0007669"/>
    <property type="project" value="UniProtKB-SubCell"/>
</dbReference>
<dbReference type="AlphaFoldDB" id="A0A218UDT0"/>
<dbReference type="InterPro" id="IPR023254">
    <property type="entry name" value="Aquaporin_6"/>
</dbReference>
<organism evidence="16 17">
    <name type="scientific">Lonchura striata</name>
    <name type="common">white-rumped munia</name>
    <dbReference type="NCBI Taxonomy" id="40157"/>
    <lineage>
        <taxon>Eukaryota</taxon>
        <taxon>Metazoa</taxon>
        <taxon>Chordata</taxon>
        <taxon>Craniata</taxon>
        <taxon>Vertebrata</taxon>
        <taxon>Euteleostomi</taxon>
        <taxon>Archelosauria</taxon>
        <taxon>Archosauria</taxon>
        <taxon>Dinosauria</taxon>
        <taxon>Saurischia</taxon>
        <taxon>Theropoda</taxon>
        <taxon>Coelurosauria</taxon>
        <taxon>Aves</taxon>
        <taxon>Neognathae</taxon>
        <taxon>Neoaves</taxon>
        <taxon>Telluraves</taxon>
        <taxon>Australaves</taxon>
        <taxon>Passeriformes</taxon>
        <taxon>Passeroidea</taxon>
        <taxon>Estrildidae</taxon>
        <taxon>Estrildinae</taxon>
        <taxon>Lonchura</taxon>
    </lineage>
</organism>
<dbReference type="GO" id="GO:0016324">
    <property type="term" value="C:apical plasma membrane"/>
    <property type="evidence" value="ECO:0007669"/>
    <property type="project" value="TreeGrafter"/>
</dbReference>
<feature type="transmembrane region" description="Helical" evidence="15">
    <location>
        <begin position="263"/>
        <end position="289"/>
    </location>
</feature>
<accession>A0A218UDT0</accession>
<feature type="transmembrane region" description="Helical" evidence="15">
    <location>
        <begin position="40"/>
        <end position="60"/>
    </location>
</feature>
<dbReference type="InterPro" id="IPR034294">
    <property type="entry name" value="Aquaporin_transptr"/>
</dbReference>
<dbReference type="PANTHER" id="PTHR19139">
    <property type="entry name" value="AQUAPORIN TRANSPORTER"/>
    <property type="match status" value="1"/>
</dbReference>
<evidence type="ECO:0000256" key="15">
    <source>
        <dbReference type="SAM" id="Phobius"/>
    </source>
</evidence>
<keyword evidence="17" id="KW-1185">Reference proteome</keyword>
<evidence type="ECO:0000256" key="14">
    <source>
        <dbReference type="SAM" id="MobiDB-lite"/>
    </source>
</evidence>
<evidence type="ECO:0000256" key="5">
    <source>
        <dbReference type="ARBA" id="ARBA00022475"/>
    </source>
</evidence>
<evidence type="ECO:0000256" key="4">
    <source>
        <dbReference type="ARBA" id="ARBA00022448"/>
    </source>
</evidence>
<evidence type="ECO:0000256" key="6">
    <source>
        <dbReference type="ARBA" id="ARBA00022613"/>
    </source>
</evidence>
<dbReference type="Proteomes" id="UP000197619">
    <property type="component" value="Unassembled WGS sequence"/>
</dbReference>
<feature type="transmembrane region" description="Helical" evidence="15">
    <location>
        <begin position="12"/>
        <end position="34"/>
    </location>
</feature>
<comment type="function">
    <text evidence="13">Aquaporins form homotetrameric transmembrane channels, with each monomer independently mediating water transport across the plasma membrane along its osmotic gradient. Specifically expressed in lens fiber cells, this aquaporin is crucial for maintaining lens water homeostasis and transparency. Beyond water permeability, it also acts as a cell-to-cell adhesion molecule, forming thin junctions between lens fiber cells that are essential for maintaining the ordered structure and transparency of the lens.</text>
</comment>
<dbReference type="PRINTS" id="PR02018">
    <property type="entry name" value="AQUAPORIN6"/>
</dbReference>
<evidence type="ECO:0000313" key="17">
    <source>
        <dbReference type="Proteomes" id="UP000197619"/>
    </source>
</evidence>
<dbReference type="EMBL" id="MUZQ01000396">
    <property type="protein sequence ID" value="OWK51826.1"/>
    <property type="molecule type" value="Genomic_DNA"/>
</dbReference>
<dbReference type="InterPro" id="IPR022357">
    <property type="entry name" value="MIP_CS"/>
</dbReference>
<keyword evidence="10 15" id="KW-0472">Membrane</keyword>
<evidence type="ECO:0000256" key="3">
    <source>
        <dbReference type="ARBA" id="ARBA00006175"/>
    </source>
</evidence>
<dbReference type="Pfam" id="PF00230">
    <property type="entry name" value="MIP"/>
    <property type="match status" value="2"/>
</dbReference>
<dbReference type="NCBIfam" id="TIGR00861">
    <property type="entry name" value="MIP"/>
    <property type="match status" value="1"/>
</dbReference>
<dbReference type="PANTHER" id="PTHR19139:SF39">
    <property type="entry name" value="LENS FIBER MAJOR INTRINSIC PROTEIN"/>
    <property type="match status" value="1"/>
</dbReference>
<evidence type="ECO:0000256" key="9">
    <source>
        <dbReference type="ARBA" id="ARBA00022989"/>
    </source>
</evidence>